<protein>
    <recommendedName>
        <fullName evidence="3">Transposase</fullName>
    </recommendedName>
</protein>
<dbReference type="GeneTree" id="ENSGT00940000164451"/>
<reference evidence="1" key="2">
    <citation type="submission" date="2025-09" db="UniProtKB">
        <authorList>
            <consortium name="Ensembl"/>
        </authorList>
    </citation>
    <scope>IDENTIFICATION</scope>
</reference>
<dbReference type="PANTHER" id="PTHR46060">
    <property type="entry name" value="MARINER MOS1 TRANSPOSASE-LIKE PROTEIN"/>
    <property type="match status" value="1"/>
</dbReference>
<evidence type="ECO:0000313" key="2">
    <source>
        <dbReference type="Proteomes" id="UP000694388"/>
    </source>
</evidence>
<dbReference type="Gene3D" id="3.30.420.10">
    <property type="entry name" value="Ribonuclease H-like superfamily/Ribonuclease H"/>
    <property type="match status" value="1"/>
</dbReference>
<keyword evidence="2" id="KW-1185">Reference proteome</keyword>
<evidence type="ECO:0000313" key="1">
    <source>
        <dbReference type="Ensembl" id="ENSEBUP00000011823.1"/>
    </source>
</evidence>
<dbReference type="PANTHER" id="PTHR46060:SF1">
    <property type="entry name" value="MARINER MOS1 TRANSPOSASE-LIKE PROTEIN"/>
    <property type="match status" value="1"/>
</dbReference>
<dbReference type="Pfam" id="PF01359">
    <property type="entry name" value="Transposase_1"/>
    <property type="match status" value="1"/>
</dbReference>
<dbReference type="InterPro" id="IPR036397">
    <property type="entry name" value="RNaseH_sf"/>
</dbReference>
<reference evidence="1" key="1">
    <citation type="submission" date="2025-08" db="UniProtKB">
        <authorList>
            <consortium name="Ensembl"/>
        </authorList>
    </citation>
    <scope>IDENTIFICATION</scope>
</reference>
<dbReference type="GO" id="GO:0003676">
    <property type="term" value="F:nucleic acid binding"/>
    <property type="evidence" value="ECO:0007669"/>
    <property type="project" value="InterPro"/>
</dbReference>
<dbReference type="OMA" id="IHGVVHR"/>
<organism evidence="1 2">
    <name type="scientific">Eptatretus burgeri</name>
    <name type="common">Inshore hagfish</name>
    <dbReference type="NCBI Taxonomy" id="7764"/>
    <lineage>
        <taxon>Eukaryota</taxon>
        <taxon>Metazoa</taxon>
        <taxon>Chordata</taxon>
        <taxon>Craniata</taxon>
        <taxon>Vertebrata</taxon>
        <taxon>Cyclostomata</taxon>
        <taxon>Myxini</taxon>
        <taxon>Myxiniformes</taxon>
        <taxon>Myxinidae</taxon>
        <taxon>Eptatretinae</taxon>
        <taxon>Eptatretus</taxon>
    </lineage>
</organism>
<evidence type="ECO:0008006" key="3">
    <source>
        <dbReference type="Google" id="ProtNLM"/>
    </source>
</evidence>
<dbReference type="Ensembl" id="ENSEBUT00000012399.1">
    <property type="protein sequence ID" value="ENSEBUP00000011823.1"/>
    <property type="gene ID" value="ENSEBUG00000007572.1"/>
</dbReference>
<name>A0A8C4Q8U9_EPTBU</name>
<dbReference type="Proteomes" id="UP000694388">
    <property type="component" value="Unplaced"/>
</dbReference>
<sequence>MSCTCAFEWHKRFKEGRGEIEDDPWSGRPSTCRTADNIERVKQMVHADRRLTVRMIAEELSINKDTVWSIITENLEMCKVCANMILKLLSEDRKQQRLTVCQDITERLEDDPDLLGRVMTGDDSWIFKYDSETKWQSRQWKSLESPRPKKARMSKSKVKVMLIAFFDIKGVVHFRFLPQGQTVNQYVYKEILRCLMRSVRDKRRDLCENNACVLHHDSAPAHSALSIRHFLAERNIPTLEQSPYSPDLAPCNFSYSPSSRG</sequence>
<accession>A0A8C4Q8U9</accession>
<proteinExistence type="predicted"/>
<dbReference type="InterPro" id="IPR052709">
    <property type="entry name" value="Transposase-MT_Hybrid"/>
</dbReference>
<dbReference type="AlphaFoldDB" id="A0A8C4Q8U9"/>
<dbReference type="InterPro" id="IPR001888">
    <property type="entry name" value="Transposase_1"/>
</dbReference>